<organism evidence="1 2">
    <name type="scientific">Gossypium aridum</name>
    <name type="common">American cotton</name>
    <name type="synonym">Erioxylum aridum</name>
    <dbReference type="NCBI Taxonomy" id="34290"/>
    <lineage>
        <taxon>Eukaryota</taxon>
        <taxon>Viridiplantae</taxon>
        <taxon>Streptophyta</taxon>
        <taxon>Embryophyta</taxon>
        <taxon>Tracheophyta</taxon>
        <taxon>Spermatophyta</taxon>
        <taxon>Magnoliopsida</taxon>
        <taxon>eudicotyledons</taxon>
        <taxon>Gunneridae</taxon>
        <taxon>Pentapetalae</taxon>
        <taxon>rosids</taxon>
        <taxon>malvids</taxon>
        <taxon>Malvales</taxon>
        <taxon>Malvaceae</taxon>
        <taxon>Malvoideae</taxon>
        <taxon>Gossypium</taxon>
    </lineage>
</organism>
<accession>A0A7J8Y7I5</accession>
<dbReference type="AlphaFoldDB" id="A0A7J8Y7I5"/>
<reference evidence="1 2" key="1">
    <citation type="journal article" date="2019" name="Genome Biol. Evol.">
        <title>Insights into the evolution of the New World diploid cottons (Gossypium, subgenus Houzingenia) based on genome sequencing.</title>
        <authorList>
            <person name="Grover C.E."/>
            <person name="Arick M.A. 2nd"/>
            <person name="Thrash A."/>
            <person name="Conover J.L."/>
            <person name="Sanders W.S."/>
            <person name="Peterson D.G."/>
            <person name="Frelichowski J.E."/>
            <person name="Scheffler J.A."/>
            <person name="Scheffler B.E."/>
            <person name="Wendel J.F."/>
        </authorList>
    </citation>
    <scope>NUCLEOTIDE SEQUENCE [LARGE SCALE GENOMIC DNA]</scope>
    <source>
        <strain evidence="1">185</strain>
        <tissue evidence="1">Leaf</tissue>
    </source>
</reference>
<dbReference type="EMBL" id="JABFAA010000010">
    <property type="protein sequence ID" value="MBA0694929.1"/>
    <property type="molecule type" value="Genomic_DNA"/>
</dbReference>
<evidence type="ECO:0000313" key="1">
    <source>
        <dbReference type="EMBL" id="MBA0694929.1"/>
    </source>
</evidence>
<protein>
    <submittedName>
        <fullName evidence="1">Uncharacterized protein</fullName>
    </submittedName>
</protein>
<gene>
    <name evidence="1" type="ORF">Goari_005191</name>
</gene>
<dbReference type="Proteomes" id="UP000593577">
    <property type="component" value="Unassembled WGS sequence"/>
</dbReference>
<name>A0A7J8Y7I5_GOSAI</name>
<evidence type="ECO:0000313" key="2">
    <source>
        <dbReference type="Proteomes" id="UP000593577"/>
    </source>
</evidence>
<comment type="caution">
    <text evidence="1">The sequence shown here is derived from an EMBL/GenBank/DDBJ whole genome shotgun (WGS) entry which is preliminary data.</text>
</comment>
<proteinExistence type="predicted"/>
<keyword evidence="2" id="KW-1185">Reference proteome</keyword>
<sequence>MFPVLTSNIAMILISTQLLSFFRSEITN</sequence>